<feature type="domain" description="Putative host cell surface-exposed lipoprotein Ltp-like HTH region" evidence="2">
    <location>
        <begin position="223"/>
        <end position="269"/>
    </location>
</feature>
<gene>
    <name evidence="3" type="ORF">FE251_09440</name>
</gene>
<sequence>MAQRFNPAPGWPDPPEGWIPPHGWQPPAEWPTAPPGWHYVVDDDHPVAVHDQSAAPHHTSPSRPWYRKKRLLIPAAGLVAILGIAALGGGQDEPAPTASVESTTDAVERETETADGEAEAEAAAEREAESAAQAEAEAAAEAEAEAAAQAEAEAEAAAQAEAEAAAAAPQMSPAQSNALRAAENYLSFMPFSRDGLIEQLSSEYGDGYSVEDATFAADNVQVDWNEQAARAAENYLEIMPFSRDGLIDQLTSEHGDRYTLEQATYGVDQAGL</sequence>
<keyword evidence="4" id="KW-1185">Reference proteome</keyword>
<feature type="region of interest" description="Disordered" evidence="1">
    <location>
        <begin position="90"/>
        <end position="169"/>
    </location>
</feature>
<organism evidence="3 4">
    <name type="scientific">Georgenia wutianyii</name>
    <dbReference type="NCBI Taxonomy" id="2585135"/>
    <lineage>
        <taxon>Bacteria</taxon>
        <taxon>Bacillati</taxon>
        <taxon>Actinomycetota</taxon>
        <taxon>Actinomycetes</taxon>
        <taxon>Micrococcales</taxon>
        <taxon>Bogoriellaceae</taxon>
        <taxon>Georgenia</taxon>
    </lineage>
</organism>
<evidence type="ECO:0000313" key="4">
    <source>
        <dbReference type="Proteomes" id="UP000313948"/>
    </source>
</evidence>
<evidence type="ECO:0000259" key="2">
    <source>
        <dbReference type="Pfam" id="PF07553"/>
    </source>
</evidence>
<protein>
    <recommendedName>
        <fullName evidence="2">Putative host cell surface-exposed lipoprotein Ltp-like HTH region domain-containing protein</fullName>
    </recommendedName>
</protein>
<feature type="compositionally biased region" description="Pro residues" evidence="1">
    <location>
        <begin position="9"/>
        <end position="18"/>
    </location>
</feature>
<dbReference type="Proteomes" id="UP000313948">
    <property type="component" value="Chromosome"/>
</dbReference>
<evidence type="ECO:0000313" key="3">
    <source>
        <dbReference type="EMBL" id="QDB79572.1"/>
    </source>
</evidence>
<feature type="region of interest" description="Disordered" evidence="1">
    <location>
        <begin position="1"/>
        <end position="36"/>
    </location>
</feature>
<evidence type="ECO:0000256" key="1">
    <source>
        <dbReference type="SAM" id="MobiDB-lite"/>
    </source>
</evidence>
<feature type="compositionally biased region" description="Acidic residues" evidence="1">
    <location>
        <begin position="113"/>
        <end position="122"/>
    </location>
</feature>
<dbReference type="Gene3D" id="1.10.10.10">
    <property type="entry name" value="Winged helix-like DNA-binding domain superfamily/Winged helix DNA-binding domain"/>
    <property type="match status" value="2"/>
</dbReference>
<reference evidence="3 4" key="1">
    <citation type="submission" date="2019-05" db="EMBL/GenBank/DDBJ databases">
        <title>Georgenia *** sp. nov., and Georgenia *** sp. nov., isolated from the intestinal contents of plateau pika (Ochotona curzoniae) in the Qinghai-Tibet plateau of China.</title>
        <authorList>
            <person name="Tian Z."/>
        </authorList>
    </citation>
    <scope>NUCLEOTIDE SEQUENCE [LARGE SCALE GENOMIC DNA]</scope>
    <source>
        <strain evidence="3 4">Z294</strain>
    </source>
</reference>
<dbReference type="InterPro" id="IPR011434">
    <property type="entry name" value="Ltp-like_HTH"/>
</dbReference>
<dbReference type="Pfam" id="PF07553">
    <property type="entry name" value="Lipoprotein_Ltp"/>
    <property type="match status" value="2"/>
</dbReference>
<dbReference type="EMBL" id="CP040899">
    <property type="protein sequence ID" value="QDB79572.1"/>
    <property type="molecule type" value="Genomic_DNA"/>
</dbReference>
<name>A0ABX5VM36_9MICO</name>
<proteinExistence type="predicted"/>
<accession>A0ABX5VM36</accession>
<dbReference type="RefSeq" id="WP_139948594.1">
    <property type="nucleotide sequence ID" value="NZ_CP040899.1"/>
</dbReference>
<dbReference type="InterPro" id="IPR036388">
    <property type="entry name" value="WH-like_DNA-bd_sf"/>
</dbReference>
<feature type="domain" description="Putative host cell surface-exposed lipoprotein Ltp-like HTH region" evidence="2">
    <location>
        <begin position="175"/>
        <end position="220"/>
    </location>
</feature>
<feature type="compositionally biased region" description="Low complexity" evidence="1">
    <location>
        <begin position="145"/>
        <end position="168"/>
    </location>
</feature>